<dbReference type="PANTHER" id="PTHR28083:SF1">
    <property type="entry name" value="GOOD FOR FULL DBP5 ACTIVITY PROTEIN 2"/>
    <property type="match status" value="1"/>
</dbReference>
<feature type="domain" description="Gfd2/YDR514C-like C-terminal" evidence="1">
    <location>
        <begin position="85"/>
        <end position="199"/>
    </location>
</feature>
<gene>
    <name evidence="2" type="ORF">LTR09_006280</name>
</gene>
<dbReference type="Pfam" id="PF21762">
    <property type="entry name" value="DEDDh_C"/>
    <property type="match status" value="1"/>
</dbReference>
<evidence type="ECO:0000259" key="1">
    <source>
        <dbReference type="Pfam" id="PF21762"/>
    </source>
</evidence>
<reference evidence="2" key="1">
    <citation type="submission" date="2023-04" db="EMBL/GenBank/DDBJ databases">
        <title>Black Yeasts Isolated from many extreme environments.</title>
        <authorList>
            <person name="Coleine C."/>
            <person name="Stajich J.E."/>
            <person name="Selbmann L."/>
        </authorList>
    </citation>
    <scope>NUCLEOTIDE SEQUENCE</scope>
    <source>
        <strain evidence="2">CCFEE 5312</strain>
    </source>
</reference>
<name>A0AAJ0GBV5_9PEZI</name>
<comment type="caution">
    <text evidence="2">The sequence shown here is derived from an EMBL/GenBank/DDBJ whole genome shotgun (WGS) entry which is preliminary data.</text>
</comment>
<dbReference type="SUPFAM" id="SSF53098">
    <property type="entry name" value="Ribonuclease H-like"/>
    <property type="match status" value="1"/>
</dbReference>
<dbReference type="InterPro" id="IPR048519">
    <property type="entry name" value="Gfd2/YDR514C-like_C"/>
</dbReference>
<evidence type="ECO:0000313" key="2">
    <source>
        <dbReference type="EMBL" id="KAK3052797.1"/>
    </source>
</evidence>
<evidence type="ECO:0000313" key="3">
    <source>
        <dbReference type="Proteomes" id="UP001271007"/>
    </source>
</evidence>
<proteinExistence type="predicted"/>
<organism evidence="2 3">
    <name type="scientific">Extremus antarcticus</name>
    <dbReference type="NCBI Taxonomy" id="702011"/>
    <lineage>
        <taxon>Eukaryota</taxon>
        <taxon>Fungi</taxon>
        <taxon>Dikarya</taxon>
        <taxon>Ascomycota</taxon>
        <taxon>Pezizomycotina</taxon>
        <taxon>Dothideomycetes</taxon>
        <taxon>Dothideomycetidae</taxon>
        <taxon>Mycosphaerellales</taxon>
        <taxon>Extremaceae</taxon>
        <taxon>Extremus</taxon>
    </lineage>
</organism>
<dbReference type="AlphaFoldDB" id="A0AAJ0GBV5"/>
<dbReference type="InterPro" id="IPR012337">
    <property type="entry name" value="RNaseH-like_sf"/>
</dbReference>
<dbReference type="Proteomes" id="UP001271007">
    <property type="component" value="Unassembled WGS sequence"/>
</dbReference>
<protein>
    <recommendedName>
        <fullName evidence="1">Gfd2/YDR514C-like C-terminal domain-containing protein</fullName>
    </recommendedName>
</protein>
<sequence>MKDFTRWQSRLSREVRRGPYVHNGRRCLEDLLSALRSSRRPWKDYVLVSIDFEGRAASTRVNEVGFSCLETKQVFNNTGRLETYDDHFVMGNSSRKSIFSTSVRTTVHMLPQILQNLFGSYQNIVLVGHGLWTTEIDLMDQYGCRIECLPNVIGTIDTAYQWPETRGLGDLLVLNGIPYQRGSLHCAGNDAHYTLRLLLVFMLEKVGPPAYIQDITPAGIRRIEVARELVARALPKPSRRDQFDNDDWQHTIDGDLGTDLFLGLLGLG</sequence>
<dbReference type="EMBL" id="JAWDJX010000019">
    <property type="protein sequence ID" value="KAK3052797.1"/>
    <property type="molecule type" value="Genomic_DNA"/>
</dbReference>
<accession>A0AAJ0GBV5</accession>
<keyword evidence="3" id="KW-1185">Reference proteome</keyword>
<dbReference type="PANTHER" id="PTHR28083">
    <property type="entry name" value="GOOD FOR FULL DBP5 ACTIVITY PROTEIN 2"/>
    <property type="match status" value="1"/>
</dbReference>
<dbReference type="InterPro" id="IPR040151">
    <property type="entry name" value="Gfd2/YDR514C-like"/>
</dbReference>